<keyword evidence="13" id="KW-1185">Reference proteome</keyword>
<keyword evidence="8 11" id="KW-1133">Transmembrane helix</keyword>
<evidence type="ECO:0000313" key="13">
    <source>
        <dbReference type="Proteomes" id="UP000292447"/>
    </source>
</evidence>
<protein>
    <recommendedName>
        <fullName evidence="11">NADH dehydrogenase [ubiquinone] 1 alpha subcomplex subunit 13</fullName>
    </recommendedName>
</protein>
<dbReference type="InterPro" id="IPR009346">
    <property type="entry name" value="GRIM-19"/>
</dbReference>
<sequence>MQDLPPIGGYEPVQWKRNLPLRGFRPIVYFWGITGIMAFGYYRYYQGVNEQRELARERQWARFSLEPLLRAEEDRHLARRYFSELKRQELVAETMSPETRAKFEEPIYQDKSKIRFPRFFAGPDPDARV</sequence>
<comment type="similarity">
    <text evidence="2 11">Belongs to the complex I NDUFA13 subunit family.</text>
</comment>
<comment type="function">
    <text evidence="11">Complex I functions in the transfer of electrons from NADH to the respiratory chain. Accessory subunit of the mitochondrial membrane respiratory chain NADH dehydrogenase (Complex I), that is believed not to be involved in catalysis.</text>
</comment>
<accession>A0A4P6XQH1</accession>
<keyword evidence="10 11" id="KW-0472">Membrane</keyword>
<keyword evidence="4 11" id="KW-0679">Respiratory chain</keyword>
<evidence type="ECO:0000256" key="10">
    <source>
        <dbReference type="ARBA" id="ARBA00023136"/>
    </source>
</evidence>
<evidence type="ECO:0000256" key="6">
    <source>
        <dbReference type="ARBA" id="ARBA00022792"/>
    </source>
</evidence>
<gene>
    <name evidence="12" type="primary">MPUL0C05170</name>
    <name evidence="12" type="ORF">METSCH_C05170</name>
</gene>
<evidence type="ECO:0000313" key="12">
    <source>
        <dbReference type="EMBL" id="QBM88546.1"/>
    </source>
</evidence>
<evidence type="ECO:0000256" key="8">
    <source>
        <dbReference type="ARBA" id="ARBA00022989"/>
    </source>
</evidence>
<dbReference type="GO" id="GO:0005743">
    <property type="term" value="C:mitochondrial inner membrane"/>
    <property type="evidence" value="ECO:0007669"/>
    <property type="project" value="UniProtKB-SubCell"/>
</dbReference>
<name>A0A4P6XQH1_9ASCO</name>
<evidence type="ECO:0000256" key="5">
    <source>
        <dbReference type="ARBA" id="ARBA00022692"/>
    </source>
</evidence>
<keyword evidence="9 11" id="KW-0496">Mitochondrion</keyword>
<dbReference type="PANTHER" id="PTHR12966">
    <property type="entry name" value="NADH DEHYDROGENASE UBIQUINONE 1 ALPHA SUBCOMPLEX SUBUNIT 13"/>
    <property type="match status" value="1"/>
</dbReference>
<evidence type="ECO:0000256" key="4">
    <source>
        <dbReference type="ARBA" id="ARBA00022660"/>
    </source>
</evidence>
<evidence type="ECO:0000256" key="11">
    <source>
        <dbReference type="RuleBase" id="RU368034"/>
    </source>
</evidence>
<dbReference type="AlphaFoldDB" id="A0A4P6XQH1"/>
<keyword evidence="7 11" id="KW-0249">Electron transport</keyword>
<evidence type="ECO:0000256" key="7">
    <source>
        <dbReference type="ARBA" id="ARBA00022982"/>
    </source>
</evidence>
<feature type="transmembrane region" description="Helical" evidence="11">
    <location>
        <begin position="27"/>
        <end position="45"/>
    </location>
</feature>
<dbReference type="STRING" id="2163413.A0A4P6XQH1"/>
<keyword evidence="6 11" id="KW-0999">Mitochondrion inner membrane</keyword>
<evidence type="ECO:0000256" key="9">
    <source>
        <dbReference type="ARBA" id="ARBA00023128"/>
    </source>
</evidence>
<organism evidence="12 13">
    <name type="scientific">Metschnikowia aff. pulcherrima</name>
    <dbReference type="NCBI Taxonomy" id="2163413"/>
    <lineage>
        <taxon>Eukaryota</taxon>
        <taxon>Fungi</taxon>
        <taxon>Dikarya</taxon>
        <taxon>Ascomycota</taxon>
        <taxon>Saccharomycotina</taxon>
        <taxon>Pichiomycetes</taxon>
        <taxon>Metschnikowiaceae</taxon>
        <taxon>Metschnikowia</taxon>
    </lineage>
</organism>
<dbReference type="PANTHER" id="PTHR12966:SF0">
    <property type="entry name" value="NADH DEHYDROGENASE [UBIQUINONE] 1 ALPHA SUBCOMPLEX SUBUNIT 13"/>
    <property type="match status" value="1"/>
</dbReference>
<reference evidence="13" key="1">
    <citation type="submission" date="2019-03" db="EMBL/GenBank/DDBJ databases">
        <title>Snf2 controls pulcherriminic acid biosynthesis and connects pigmentation and antifungal activity of the yeast Metschnikowia pulcherrima.</title>
        <authorList>
            <person name="Gore-Lloyd D."/>
            <person name="Sumann I."/>
            <person name="Brachmann A.O."/>
            <person name="Schneeberger K."/>
            <person name="Ortiz-Merino R.A."/>
            <person name="Moreno-Beltran M."/>
            <person name="Schlaefli M."/>
            <person name="Kirner P."/>
            <person name="Santos Kron A."/>
            <person name="Wolfe K.H."/>
            <person name="Piel J."/>
            <person name="Ahrens C.H."/>
            <person name="Henk D."/>
            <person name="Freimoser F.M."/>
        </authorList>
    </citation>
    <scope>NUCLEOTIDE SEQUENCE [LARGE SCALE GENOMIC DNA]</scope>
    <source>
        <strain evidence="13">APC 1.2</strain>
    </source>
</reference>
<proteinExistence type="inferred from homology"/>
<evidence type="ECO:0000256" key="1">
    <source>
        <dbReference type="ARBA" id="ARBA00004298"/>
    </source>
</evidence>
<comment type="subcellular location">
    <subcellularLocation>
        <location evidence="1 11">Mitochondrion inner membrane</location>
        <topology evidence="1 11">Single-pass membrane protein</topology>
        <orientation evidence="1 11">Matrix side</orientation>
    </subcellularLocation>
</comment>
<keyword evidence="3 11" id="KW-0813">Transport</keyword>
<dbReference type="GO" id="GO:0045271">
    <property type="term" value="C:respiratory chain complex I"/>
    <property type="evidence" value="ECO:0007669"/>
    <property type="project" value="UniProtKB-UniRule"/>
</dbReference>
<dbReference type="EMBL" id="CP034458">
    <property type="protein sequence ID" value="QBM88546.1"/>
    <property type="molecule type" value="Genomic_DNA"/>
</dbReference>
<evidence type="ECO:0000256" key="2">
    <source>
        <dbReference type="ARBA" id="ARBA00007312"/>
    </source>
</evidence>
<keyword evidence="5 11" id="KW-0812">Transmembrane</keyword>
<dbReference type="Proteomes" id="UP000292447">
    <property type="component" value="Chromosome III"/>
</dbReference>
<dbReference type="Pfam" id="PF06212">
    <property type="entry name" value="GRIM-19"/>
    <property type="match status" value="1"/>
</dbReference>
<evidence type="ECO:0000256" key="3">
    <source>
        <dbReference type="ARBA" id="ARBA00022448"/>
    </source>
</evidence>